<feature type="transmembrane region" description="Helical" evidence="6">
    <location>
        <begin position="98"/>
        <end position="118"/>
    </location>
</feature>
<accession>A0ABT8L5V6</accession>
<dbReference type="Pfam" id="PF12704">
    <property type="entry name" value="MacB_PCD"/>
    <property type="match status" value="2"/>
</dbReference>
<dbReference type="Pfam" id="PF02687">
    <property type="entry name" value="FtsX"/>
    <property type="match status" value="2"/>
</dbReference>
<comment type="subcellular location">
    <subcellularLocation>
        <location evidence="1">Cell membrane</location>
        <topology evidence="1">Multi-pass membrane protein</topology>
    </subcellularLocation>
</comment>
<keyword evidence="5 6" id="KW-0472">Membrane</keyword>
<dbReference type="Proteomes" id="UP001172083">
    <property type="component" value="Unassembled WGS sequence"/>
</dbReference>
<dbReference type="InterPro" id="IPR025857">
    <property type="entry name" value="MacB_PCD"/>
</dbReference>
<dbReference type="InterPro" id="IPR047699">
    <property type="entry name" value="Permease_put_prefix"/>
</dbReference>
<feature type="transmembrane region" description="Helical" evidence="6">
    <location>
        <begin position="377"/>
        <end position="399"/>
    </location>
</feature>
<feature type="domain" description="ABC3 transporter permease C-terminal" evidence="7">
    <location>
        <begin position="764"/>
        <end position="873"/>
    </location>
</feature>
<proteinExistence type="predicted"/>
<dbReference type="InterPro" id="IPR003838">
    <property type="entry name" value="ABC3_permease_C"/>
</dbReference>
<evidence type="ECO:0000256" key="2">
    <source>
        <dbReference type="ARBA" id="ARBA00022475"/>
    </source>
</evidence>
<keyword evidence="3 6" id="KW-0812">Transmembrane</keyword>
<dbReference type="PANTHER" id="PTHR30572">
    <property type="entry name" value="MEMBRANE COMPONENT OF TRANSPORTER-RELATED"/>
    <property type="match status" value="1"/>
</dbReference>
<feature type="transmembrane region" description="Helical" evidence="6">
    <location>
        <begin position="849"/>
        <end position="867"/>
    </location>
</feature>
<keyword evidence="10" id="KW-1185">Reference proteome</keyword>
<feature type="domain" description="MacB-like periplasmic core" evidence="8">
    <location>
        <begin position="577"/>
        <end position="724"/>
    </location>
</feature>
<organism evidence="9 10">
    <name type="scientific">Agaribacillus aureus</name>
    <dbReference type="NCBI Taxonomy" id="3051825"/>
    <lineage>
        <taxon>Bacteria</taxon>
        <taxon>Pseudomonadati</taxon>
        <taxon>Bacteroidota</taxon>
        <taxon>Cytophagia</taxon>
        <taxon>Cytophagales</taxon>
        <taxon>Splendidivirgaceae</taxon>
        <taxon>Agaribacillus</taxon>
    </lineage>
</organism>
<feature type="transmembrane region" description="Helical" evidence="6">
    <location>
        <begin position="761"/>
        <end position="785"/>
    </location>
</feature>
<evidence type="ECO:0000259" key="8">
    <source>
        <dbReference type="Pfam" id="PF12704"/>
    </source>
</evidence>
<protein>
    <submittedName>
        <fullName evidence="9">ABC transporter permease</fullName>
    </submittedName>
</protein>
<reference evidence="9" key="1">
    <citation type="submission" date="2023-06" db="EMBL/GenBank/DDBJ databases">
        <title>Genomic of Agaribacillus aureum.</title>
        <authorList>
            <person name="Wang G."/>
        </authorList>
    </citation>
    <scope>NUCLEOTIDE SEQUENCE</scope>
    <source>
        <strain evidence="9">BMA12</strain>
    </source>
</reference>
<dbReference type="PANTHER" id="PTHR30572:SF18">
    <property type="entry name" value="ABC-TYPE MACROLIDE FAMILY EXPORT SYSTEM PERMEASE COMPONENT 2"/>
    <property type="match status" value="1"/>
</dbReference>
<feature type="transmembrane region" description="Helical" evidence="6">
    <location>
        <begin position="805"/>
        <end position="829"/>
    </location>
</feature>
<feature type="domain" description="MacB-like periplasmic core" evidence="8">
    <location>
        <begin position="101"/>
        <end position="324"/>
    </location>
</feature>
<evidence type="ECO:0000259" key="7">
    <source>
        <dbReference type="Pfam" id="PF02687"/>
    </source>
</evidence>
<comment type="caution">
    <text evidence="9">The sequence shown here is derived from an EMBL/GenBank/DDBJ whole genome shotgun (WGS) entry which is preliminary data.</text>
</comment>
<feature type="transmembrane region" description="Helical" evidence="6">
    <location>
        <begin position="470"/>
        <end position="494"/>
    </location>
</feature>
<evidence type="ECO:0000313" key="10">
    <source>
        <dbReference type="Proteomes" id="UP001172083"/>
    </source>
</evidence>
<feature type="transmembrane region" description="Helical" evidence="6">
    <location>
        <begin position="515"/>
        <end position="538"/>
    </location>
</feature>
<evidence type="ECO:0000256" key="3">
    <source>
        <dbReference type="ARBA" id="ARBA00022692"/>
    </source>
</evidence>
<evidence type="ECO:0000256" key="5">
    <source>
        <dbReference type="ARBA" id="ARBA00023136"/>
    </source>
</evidence>
<evidence type="ECO:0000256" key="1">
    <source>
        <dbReference type="ARBA" id="ARBA00004651"/>
    </source>
</evidence>
<keyword evidence="2" id="KW-1003">Cell membrane</keyword>
<feature type="transmembrane region" description="Helical" evidence="6">
    <location>
        <begin position="428"/>
        <end position="450"/>
    </location>
</feature>
<feature type="domain" description="ABC3 transporter permease C-terminal" evidence="7">
    <location>
        <begin position="383"/>
        <end position="499"/>
    </location>
</feature>
<evidence type="ECO:0000313" key="9">
    <source>
        <dbReference type="EMBL" id="MDN5213135.1"/>
    </source>
</evidence>
<evidence type="ECO:0000256" key="4">
    <source>
        <dbReference type="ARBA" id="ARBA00022989"/>
    </source>
</evidence>
<dbReference type="RefSeq" id="WP_346758475.1">
    <property type="nucleotide sequence ID" value="NZ_JAUJEB010000002.1"/>
</dbReference>
<name>A0ABT8L5V6_9BACT</name>
<dbReference type="EMBL" id="JAUJEB010000002">
    <property type="protein sequence ID" value="MDN5213135.1"/>
    <property type="molecule type" value="Genomic_DNA"/>
</dbReference>
<gene>
    <name evidence="9" type="ORF">QQ020_13795</name>
</gene>
<evidence type="ECO:0000256" key="6">
    <source>
        <dbReference type="SAM" id="Phobius"/>
    </source>
</evidence>
<sequence length="884" mass="100436">MKKAMPSPPKKAIKFLRWFCREDCVEEIEGDLTELFLKQFIQSPGKAKRSFTWRVIKYFRPEFIKSFEANHHHNSVAMLHNYFKISWRNLSRQKMYSTIKIGGFAIGIAACLLITLFISHELSYDRHYKNGDQIYRVVRETTFKGEMGRGAHFPHPFAAALQADYQEIMQAGRCNSAVLFGAGSSEVRRADKLESSHEDKIVFVDQSLLDIFQVSFLLGDPENALTAPNTIVITDRIRNKYFPEEDALGKVLYLNNDETRPYKISGVITDFPIKSHFRYDFLISLADREFYRGEATNWRNDNYLTYIRVHPKADVIALQEKIQSMVNKYLLPPRIKAGRAEDIAWVKSFRFRLQPVKDIYLNVDEVGDGMKHGDIRYIWLFGAISVFILLIACVNFINLSTARSANRAREVGLRKVVGSRRTSLVKQFLTESVLLSLFSFIIGLTLAWLLLPYFNSILGKEMVFPWSTWWLVPVLVGGAIVIGVIAGIYPSFYLSSFQPIQVLKGNLSRGSKNSSMRNGLVVFQFIVSIALIAGTVTINRQMDFILNKKLGFDKEQVLLLQGTHTLGDKLSIFKEELQRLPQVTSASISGYLPVEGARRNNGGWTSEGMLPEEAISGQQWSVDHDYVKTLGLNIVSGRGFSKEMSSDSQAVIINQSLASALNFQDPIGEHISNYRGEWKIIGVVEDFHFESMKREIRPLGMYIRPSTRTVAVKINTGDLQETLQSIAGLWKDFSPNQPIRYTFLNQSYAMMYNDVKRIGQMLSIFAVLAIIVACLGLFALSSFMIEQRVKEISIRLVLGASVKSILQLLTSNFVKLVMIAMVIAMPLAWYLMQKWLQDFVYKISLDWDIFVITGVLALLIALFTISYQSIHAALIKPADKLRAE</sequence>
<keyword evidence="4 6" id="KW-1133">Transmembrane helix</keyword>
<dbReference type="NCBIfam" id="NF038404">
    <property type="entry name" value="perm_prefix_2"/>
    <property type="match status" value="1"/>
</dbReference>
<dbReference type="InterPro" id="IPR050250">
    <property type="entry name" value="Macrolide_Exporter_MacB"/>
</dbReference>